<evidence type="ECO:0000313" key="2">
    <source>
        <dbReference type="EMBL" id="CAD6500836.1"/>
    </source>
</evidence>
<dbReference type="AlphaFoldDB" id="A0A9W4CYI5"/>
<feature type="chain" id="PRO_5040941323" evidence="1">
    <location>
        <begin position="30"/>
        <end position="225"/>
    </location>
</feature>
<keyword evidence="1" id="KW-0732">Signal</keyword>
<reference evidence="2" key="1">
    <citation type="submission" date="2020-10" db="EMBL/GenBank/DDBJ databases">
        <authorList>
            <person name="Muller C M."/>
        </authorList>
    </citation>
    <scope>NUCLEOTIDE SEQUENCE</scope>
    <source>
        <strain evidence="2">THUN-12</strain>
    </source>
</reference>
<dbReference type="EMBL" id="CAJHIT010000004">
    <property type="protein sequence ID" value="CAD6500836.1"/>
    <property type="molecule type" value="Genomic_DNA"/>
</dbReference>
<proteinExistence type="predicted"/>
<evidence type="ECO:0000313" key="3">
    <source>
        <dbReference type="Proteomes" id="UP000683417"/>
    </source>
</evidence>
<comment type="caution">
    <text evidence="2">The sequence shown here is derived from an EMBL/GenBank/DDBJ whole genome shotgun (WGS) entry which is preliminary data.</text>
</comment>
<feature type="signal peptide" evidence="1">
    <location>
        <begin position="1"/>
        <end position="29"/>
    </location>
</feature>
<accession>A0A9W4CYI5</accession>
<protein>
    <submittedName>
        <fullName evidence="2">BgTH12-06541</fullName>
    </submittedName>
</protein>
<organism evidence="2 3">
    <name type="scientific">Blumeria graminis f. sp. triticale</name>
    <dbReference type="NCBI Taxonomy" id="1689686"/>
    <lineage>
        <taxon>Eukaryota</taxon>
        <taxon>Fungi</taxon>
        <taxon>Dikarya</taxon>
        <taxon>Ascomycota</taxon>
        <taxon>Pezizomycotina</taxon>
        <taxon>Leotiomycetes</taxon>
        <taxon>Erysiphales</taxon>
        <taxon>Erysiphaceae</taxon>
        <taxon>Blumeria</taxon>
    </lineage>
</organism>
<name>A0A9W4CYI5_BLUGR</name>
<evidence type="ECO:0000256" key="1">
    <source>
        <dbReference type="SAM" id="SignalP"/>
    </source>
</evidence>
<sequence length="225" mass="25765">MKRLSFSGMIMLFTSLVRVLPMLIQRSDSGPIPLPVPCQDRWLSFKCRSGHSYGIEYLRKVLRIMKARGEENILYPDKFTEFEYTSSSNNWIYPILPDDRIYMDGEFETDFMVFNEKAIILGGVSVEIIDNSPQFRTCILSSETNIQAAGKIIIPSYNRQKLEHGIDTGDLAPHKLHRHTFSTQISSKECSSIQNCLSGARKNSSKRFRMCNLKRRAKENAKLAS</sequence>
<dbReference type="Proteomes" id="UP000683417">
    <property type="component" value="Unassembled WGS sequence"/>
</dbReference>
<gene>
    <name evidence="2" type="ORF">BGTH12_LOCUS2194</name>
</gene>